<dbReference type="EMBL" id="JBHSOA010000028">
    <property type="protein sequence ID" value="MFC5852968.1"/>
    <property type="molecule type" value="Genomic_DNA"/>
</dbReference>
<comment type="caution">
    <text evidence="2">The sequence shown here is derived from an EMBL/GenBank/DDBJ whole genome shotgun (WGS) entry which is preliminary data.</text>
</comment>
<sequence length="90" mass="10876">MQYFGRFYRSALTPLLTRINAYLVRWIRQKHKKLAALRKALQKMWEIADRYPRMFAHWRWTTVASVAWCSEWQEPCNGRLLRTASMRAEG</sequence>
<evidence type="ECO:0000313" key="2">
    <source>
        <dbReference type="EMBL" id="MFC5852968.1"/>
    </source>
</evidence>
<proteinExistence type="predicted"/>
<protein>
    <submittedName>
        <fullName evidence="2">Group II intron maturase-specific domain-containing protein</fullName>
    </submittedName>
</protein>
<name>A0ABW1DWF7_9ACTN</name>
<reference evidence="3" key="1">
    <citation type="journal article" date="2019" name="Int. J. Syst. Evol. Microbiol.">
        <title>The Global Catalogue of Microorganisms (GCM) 10K type strain sequencing project: providing services to taxonomists for standard genome sequencing and annotation.</title>
        <authorList>
            <consortium name="The Broad Institute Genomics Platform"/>
            <consortium name="The Broad Institute Genome Sequencing Center for Infectious Disease"/>
            <person name="Wu L."/>
            <person name="Ma J."/>
        </authorList>
    </citation>
    <scope>NUCLEOTIDE SEQUENCE [LARGE SCALE GENOMIC DNA]</scope>
    <source>
        <strain evidence="3">JCM 10411</strain>
    </source>
</reference>
<feature type="domain" description="Group II intron maturase-specific" evidence="1">
    <location>
        <begin position="1"/>
        <end position="45"/>
    </location>
</feature>
<dbReference type="Proteomes" id="UP001596180">
    <property type="component" value="Unassembled WGS sequence"/>
</dbReference>
<keyword evidence="3" id="KW-1185">Reference proteome</keyword>
<organism evidence="2 3">
    <name type="scientific">Streptomyces chlorus</name>
    <dbReference type="NCBI Taxonomy" id="887452"/>
    <lineage>
        <taxon>Bacteria</taxon>
        <taxon>Bacillati</taxon>
        <taxon>Actinomycetota</taxon>
        <taxon>Actinomycetes</taxon>
        <taxon>Kitasatosporales</taxon>
        <taxon>Streptomycetaceae</taxon>
        <taxon>Streptomyces</taxon>
    </lineage>
</organism>
<dbReference type="RefSeq" id="WP_381363079.1">
    <property type="nucleotide sequence ID" value="NZ_JBHSOA010000028.1"/>
</dbReference>
<dbReference type="Pfam" id="PF08388">
    <property type="entry name" value="GIIM"/>
    <property type="match status" value="1"/>
</dbReference>
<gene>
    <name evidence="2" type="ORF">ACFPZI_14305</name>
</gene>
<evidence type="ECO:0000313" key="3">
    <source>
        <dbReference type="Proteomes" id="UP001596180"/>
    </source>
</evidence>
<evidence type="ECO:0000259" key="1">
    <source>
        <dbReference type="Pfam" id="PF08388"/>
    </source>
</evidence>
<accession>A0ABW1DWF7</accession>
<dbReference type="InterPro" id="IPR013597">
    <property type="entry name" value="Mat_intron_G2"/>
</dbReference>